<dbReference type="CDD" id="cd03357">
    <property type="entry name" value="LbH_MAT_GAT"/>
    <property type="match status" value="1"/>
</dbReference>
<proteinExistence type="inferred from homology"/>
<dbReference type="PANTHER" id="PTHR43017:SF1">
    <property type="entry name" value="ACETYLTRANSFERASE YJL218W-RELATED"/>
    <property type="match status" value="1"/>
</dbReference>
<evidence type="ECO:0000256" key="2">
    <source>
        <dbReference type="ARBA" id="ARBA00022679"/>
    </source>
</evidence>
<keyword evidence="2 5" id="KW-0808">Transferase</keyword>
<dbReference type="PANTHER" id="PTHR43017">
    <property type="entry name" value="GALACTOSIDE O-ACETYLTRANSFERASE"/>
    <property type="match status" value="1"/>
</dbReference>
<accession>A0A9D1Z7H6</accession>
<name>A0A9D1Z7H6_9FIRM</name>
<reference evidence="7" key="1">
    <citation type="journal article" date="2021" name="PeerJ">
        <title>Extensive microbial diversity within the chicken gut microbiome revealed by metagenomics and culture.</title>
        <authorList>
            <person name="Gilroy R."/>
            <person name="Ravi A."/>
            <person name="Getino M."/>
            <person name="Pursley I."/>
            <person name="Horton D.L."/>
            <person name="Alikhan N.F."/>
            <person name="Baker D."/>
            <person name="Gharbi K."/>
            <person name="Hall N."/>
            <person name="Watson M."/>
            <person name="Adriaenssens E.M."/>
            <person name="Foster-Nyarko E."/>
            <person name="Jarju S."/>
            <person name="Secka A."/>
            <person name="Antonio M."/>
            <person name="Oren A."/>
            <person name="Chaudhuri R.R."/>
            <person name="La Ragione R."/>
            <person name="Hildebrand F."/>
            <person name="Pallen M.J."/>
        </authorList>
    </citation>
    <scope>NUCLEOTIDE SEQUENCE</scope>
    <source>
        <strain evidence="7">CHK199-9574</strain>
    </source>
</reference>
<dbReference type="InterPro" id="IPR001451">
    <property type="entry name" value="Hexapep"/>
</dbReference>
<sequence>MGEKKFANEEEKIRAGILFCPAAPELKAIKLKTHNLNVDYNHTHEDESEKRAEILSEMLGALGEGSFIQGPVAFHYGKHTKIGKNFFGNFNLTIQDDAEVVIGDDCDFGPNVTIVTPLHPMRANERKSMRTADGQEKHLCYAKPVHIGNGCWLGASVTVCPGVTIGDRCVIGAGSVVTRNIPSDSFAAGVPCRVIRKITSADSMANRPDILADNAVLNSDG</sequence>
<dbReference type="GO" id="GO:0008870">
    <property type="term" value="F:galactoside O-acetyltransferase activity"/>
    <property type="evidence" value="ECO:0007669"/>
    <property type="project" value="TreeGrafter"/>
</dbReference>
<evidence type="ECO:0000313" key="8">
    <source>
        <dbReference type="Proteomes" id="UP000824135"/>
    </source>
</evidence>
<comment type="caution">
    <text evidence="7">The sequence shown here is derived from an EMBL/GenBank/DDBJ whole genome shotgun (WGS) entry which is preliminary data.</text>
</comment>
<organism evidence="7 8">
    <name type="scientific">Candidatus Borkfalkia excrementavium</name>
    <dbReference type="NCBI Taxonomy" id="2838505"/>
    <lineage>
        <taxon>Bacteria</taxon>
        <taxon>Bacillati</taxon>
        <taxon>Bacillota</taxon>
        <taxon>Clostridia</taxon>
        <taxon>Christensenellales</taxon>
        <taxon>Christensenellaceae</taxon>
        <taxon>Candidatus Borkfalkia</taxon>
    </lineage>
</organism>
<evidence type="ECO:0000256" key="1">
    <source>
        <dbReference type="ARBA" id="ARBA00007274"/>
    </source>
</evidence>
<comment type="similarity">
    <text evidence="1 5">Belongs to the transferase hexapeptide repeat family.</text>
</comment>
<dbReference type="AlphaFoldDB" id="A0A9D1Z7H6"/>
<dbReference type="EMBL" id="DXCO01000024">
    <property type="protein sequence ID" value="HIY78019.1"/>
    <property type="molecule type" value="Genomic_DNA"/>
</dbReference>
<feature type="domain" description="Maltose/galactoside acetyltransferase" evidence="6">
    <location>
        <begin position="10"/>
        <end position="64"/>
    </location>
</feature>
<evidence type="ECO:0000256" key="4">
    <source>
        <dbReference type="ARBA" id="ARBA00023315"/>
    </source>
</evidence>
<dbReference type="FunFam" id="2.160.10.10:FF:000025">
    <property type="entry name" value="Hexapeptide-repeat containing-acetyltransferase"/>
    <property type="match status" value="1"/>
</dbReference>
<evidence type="ECO:0000256" key="5">
    <source>
        <dbReference type="RuleBase" id="RU367021"/>
    </source>
</evidence>
<dbReference type="Pfam" id="PF00132">
    <property type="entry name" value="Hexapep"/>
    <property type="match status" value="1"/>
</dbReference>
<evidence type="ECO:0000313" key="7">
    <source>
        <dbReference type="EMBL" id="HIY78019.1"/>
    </source>
</evidence>
<dbReference type="SMART" id="SM01266">
    <property type="entry name" value="Mac"/>
    <property type="match status" value="1"/>
</dbReference>
<dbReference type="SUPFAM" id="SSF51161">
    <property type="entry name" value="Trimeric LpxA-like enzymes"/>
    <property type="match status" value="1"/>
</dbReference>
<dbReference type="InterPro" id="IPR011004">
    <property type="entry name" value="Trimer_LpxA-like_sf"/>
</dbReference>
<dbReference type="Proteomes" id="UP000824135">
    <property type="component" value="Unassembled WGS sequence"/>
</dbReference>
<dbReference type="Gene3D" id="2.160.10.10">
    <property type="entry name" value="Hexapeptide repeat proteins"/>
    <property type="match status" value="1"/>
</dbReference>
<dbReference type="InterPro" id="IPR024688">
    <property type="entry name" value="Mac_dom"/>
</dbReference>
<dbReference type="InterPro" id="IPR039369">
    <property type="entry name" value="LacA-like"/>
</dbReference>
<dbReference type="EC" id="2.3.1.-" evidence="5"/>
<reference evidence="7" key="2">
    <citation type="submission" date="2021-04" db="EMBL/GenBank/DDBJ databases">
        <authorList>
            <person name="Gilroy R."/>
        </authorList>
    </citation>
    <scope>NUCLEOTIDE SEQUENCE</scope>
    <source>
        <strain evidence="7">CHK199-9574</strain>
    </source>
</reference>
<dbReference type="Pfam" id="PF12464">
    <property type="entry name" value="Mac"/>
    <property type="match status" value="1"/>
</dbReference>
<evidence type="ECO:0000259" key="6">
    <source>
        <dbReference type="SMART" id="SM01266"/>
    </source>
</evidence>
<keyword evidence="3" id="KW-0677">Repeat</keyword>
<protein>
    <recommendedName>
        <fullName evidence="5">Acetyltransferase</fullName>
        <ecNumber evidence="5">2.3.1.-</ecNumber>
    </recommendedName>
</protein>
<gene>
    <name evidence="7" type="ORF">H9728_03145</name>
</gene>
<keyword evidence="4 5" id="KW-0012">Acyltransferase</keyword>
<evidence type="ECO:0000256" key="3">
    <source>
        <dbReference type="ARBA" id="ARBA00022737"/>
    </source>
</evidence>